<dbReference type="SUPFAM" id="SSF54695">
    <property type="entry name" value="POZ domain"/>
    <property type="match status" value="1"/>
</dbReference>
<proteinExistence type="predicted"/>
<dbReference type="Pfam" id="PF00651">
    <property type="entry name" value="BTB"/>
    <property type="match status" value="1"/>
</dbReference>
<sequence length="613" mass="69099">MAEIIAVNISATSATFFLPPSPVLEDSGFPLASLDSEDYVFVEARHPNKVLEGLNSLRLNNAFCDVTLCCGGQEFPCHRIVLASFSSYFQAMFSTDLMESRQERVAINGVESQMIGMLVSYAYTAEVVISKANVQALLAAANLLDVMAVREACCRFMERQMDEMNCVGIHCFAEAHSCRELEKRSMDYILQHFGSVCQQEEFLSLCADKLTEIIASDHLNVAKEETVFEATMLWLDKSATRRQSFEKVLEHIRLPLISPYYIHDVIESLEVVRESQRCQRLISEAKDYLLLQDRRGELYCPRARPRRSTGTAEVIVTVGGEDDKVVLRSVESFDPLTSQWKSLACLPFAVSKHGLVVSGSTLYLAGGEFPDGSASREMWRYDPCFDSWLEMAPMNVARSELGLVMLDGYVFAVGGWEGRSRLDSVECYNPHTNTWQFMESVKMAVTSPAVVALDGLLYVTGRGDHYQHTYSKMLDTYLKPEDISTLSVEKYIRIFSCIPFLGGWHASTENTDKVECYDPKSNQWTMCAHMRERRYRPGVAVVDGKIYVLGGEEGWDRYHDTIERYCEETDSWEIVGEMPTSRSWLSCVSLQLRKDAHGGSRPGTASETEFSVD</sequence>
<organism evidence="4 5">
    <name type="scientific">Salmo trutta</name>
    <name type="common">Brown trout</name>
    <dbReference type="NCBI Taxonomy" id="8032"/>
    <lineage>
        <taxon>Eukaryota</taxon>
        <taxon>Metazoa</taxon>
        <taxon>Chordata</taxon>
        <taxon>Craniata</taxon>
        <taxon>Vertebrata</taxon>
        <taxon>Euteleostomi</taxon>
        <taxon>Actinopterygii</taxon>
        <taxon>Neopterygii</taxon>
        <taxon>Teleostei</taxon>
        <taxon>Protacanthopterygii</taxon>
        <taxon>Salmoniformes</taxon>
        <taxon>Salmonidae</taxon>
        <taxon>Salmoninae</taxon>
        <taxon>Salmo</taxon>
    </lineage>
</organism>
<dbReference type="Gene3D" id="1.25.40.420">
    <property type="match status" value="1"/>
</dbReference>
<dbReference type="SMART" id="SM00225">
    <property type="entry name" value="BTB"/>
    <property type="match status" value="1"/>
</dbReference>
<feature type="domain" description="BTB" evidence="3">
    <location>
        <begin position="64"/>
        <end position="131"/>
    </location>
</feature>
<dbReference type="PANTHER" id="PTHR45632">
    <property type="entry name" value="LD33804P"/>
    <property type="match status" value="1"/>
</dbReference>
<evidence type="ECO:0000313" key="4">
    <source>
        <dbReference type="Ensembl" id="ENSSTUP00000001573.1"/>
    </source>
</evidence>
<keyword evidence="2" id="KW-0677">Repeat</keyword>
<dbReference type="Ensembl" id="ENSSTUT00000001695.1">
    <property type="protein sequence ID" value="ENSSTUP00000001573.1"/>
    <property type="gene ID" value="ENSSTUG00000000809.1"/>
</dbReference>
<dbReference type="SUPFAM" id="SSF117281">
    <property type="entry name" value="Kelch motif"/>
    <property type="match status" value="2"/>
</dbReference>
<dbReference type="PROSITE" id="PS50097">
    <property type="entry name" value="BTB"/>
    <property type="match status" value="1"/>
</dbReference>
<dbReference type="Pfam" id="PF07707">
    <property type="entry name" value="BACK"/>
    <property type="match status" value="1"/>
</dbReference>
<reference evidence="4" key="3">
    <citation type="submission" date="2025-09" db="UniProtKB">
        <authorList>
            <consortium name="Ensembl"/>
        </authorList>
    </citation>
    <scope>IDENTIFICATION</scope>
</reference>
<dbReference type="Gene3D" id="2.120.10.80">
    <property type="entry name" value="Kelch-type beta propeller"/>
    <property type="match status" value="2"/>
</dbReference>
<name>A0A673VY28_SALTR</name>
<dbReference type="InterPro" id="IPR017096">
    <property type="entry name" value="BTB-kelch_protein"/>
</dbReference>
<dbReference type="FunFam" id="3.30.710.10:FF:000001">
    <property type="entry name" value="Kelch-like family member 20"/>
    <property type="match status" value="1"/>
</dbReference>
<dbReference type="InterPro" id="IPR015915">
    <property type="entry name" value="Kelch-typ_b-propeller"/>
</dbReference>
<dbReference type="PIRSF" id="PIRSF037037">
    <property type="entry name" value="Kelch-like_protein_gigaxonin"/>
    <property type="match status" value="1"/>
</dbReference>
<dbReference type="AlphaFoldDB" id="A0A673VY28"/>
<protein>
    <submittedName>
        <fullName evidence="4">Si:ch211-256e16.3</fullName>
    </submittedName>
</protein>
<evidence type="ECO:0000256" key="1">
    <source>
        <dbReference type="ARBA" id="ARBA00022441"/>
    </source>
</evidence>
<dbReference type="InterPro" id="IPR011333">
    <property type="entry name" value="SKP1/BTB/POZ_sf"/>
</dbReference>
<reference evidence="4" key="2">
    <citation type="submission" date="2025-08" db="UniProtKB">
        <authorList>
            <consortium name="Ensembl"/>
        </authorList>
    </citation>
    <scope>IDENTIFICATION</scope>
</reference>
<dbReference type="Proteomes" id="UP000472277">
    <property type="component" value="Chromosome 1"/>
</dbReference>
<dbReference type="FunFam" id="1.25.40.420:FF:000001">
    <property type="entry name" value="Kelch-like family member 12"/>
    <property type="match status" value="1"/>
</dbReference>
<dbReference type="SMART" id="SM00612">
    <property type="entry name" value="Kelch"/>
    <property type="match status" value="5"/>
</dbReference>
<dbReference type="GeneTree" id="ENSGT00940000166319"/>
<dbReference type="Gene3D" id="3.30.710.10">
    <property type="entry name" value="Potassium Channel Kv1.1, Chain A"/>
    <property type="match status" value="1"/>
</dbReference>
<keyword evidence="1" id="KW-0880">Kelch repeat</keyword>
<dbReference type="InterPro" id="IPR011705">
    <property type="entry name" value="BACK"/>
</dbReference>
<dbReference type="PANTHER" id="PTHR45632:SF3">
    <property type="entry name" value="KELCH-LIKE PROTEIN 32"/>
    <property type="match status" value="1"/>
</dbReference>
<dbReference type="InterPro" id="IPR006652">
    <property type="entry name" value="Kelch_1"/>
</dbReference>
<gene>
    <name evidence="4" type="primary">LOC115205233</name>
</gene>
<dbReference type="SMART" id="SM00875">
    <property type="entry name" value="BACK"/>
    <property type="match status" value="1"/>
</dbReference>
<keyword evidence="5" id="KW-1185">Reference proteome</keyword>
<accession>A0A673VY28</accession>
<dbReference type="InterPro" id="IPR000210">
    <property type="entry name" value="BTB/POZ_dom"/>
</dbReference>
<evidence type="ECO:0000256" key="2">
    <source>
        <dbReference type="ARBA" id="ARBA00022737"/>
    </source>
</evidence>
<reference evidence="4" key="1">
    <citation type="submission" date="2021-04" db="EMBL/GenBank/DDBJ databases">
        <authorList>
            <consortium name="Wellcome Sanger Institute Data Sharing"/>
        </authorList>
    </citation>
    <scope>NUCLEOTIDE SEQUENCE [LARGE SCALE GENOMIC DNA]</scope>
</reference>
<evidence type="ECO:0000259" key="3">
    <source>
        <dbReference type="PROSITE" id="PS50097"/>
    </source>
</evidence>
<evidence type="ECO:0000313" key="5">
    <source>
        <dbReference type="Proteomes" id="UP000472277"/>
    </source>
</evidence>
<dbReference type="Pfam" id="PF01344">
    <property type="entry name" value="Kelch_1"/>
    <property type="match status" value="5"/>
</dbReference>